<gene>
    <name evidence="4" type="ORF">GCM10008098_26500</name>
</gene>
<keyword evidence="2" id="KW-1134">Transmembrane beta strand</keyword>
<dbReference type="InterPro" id="IPR010131">
    <property type="entry name" value="MdtP/NodT-like"/>
</dbReference>
<keyword evidence="2" id="KW-0564">Palmitate</keyword>
<organism evidence="4 5">
    <name type="scientific">Rhodanobacter panaciterrae</name>
    <dbReference type="NCBI Taxonomy" id="490572"/>
    <lineage>
        <taxon>Bacteria</taxon>
        <taxon>Pseudomonadati</taxon>
        <taxon>Pseudomonadota</taxon>
        <taxon>Gammaproteobacteria</taxon>
        <taxon>Lysobacterales</taxon>
        <taxon>Rhodanobacteraceae</taxon>
        <taxon>Rhodanobacter</taxon>
    </lineage>
</organism>
<dbReference type="Gene3D" id="1.20.1600.10">
    <property type="entry name" value="Outer membrane efflux proteins (OEP)"/>
    <property type="match status" value="1"/>
</dbReference>
<evidence type="ECO:0000256" key="2">
    <source>
        <dbReference type="RuleBase" id="RU362097"/>
    </source>
</evidence>
<keyword evidence="2" id="KW-0449">Lipoprotein</keyword>
<evidence type="ECO:0000256" key="3">
    <source>
        <dbReference type="SAM" id="MobiDB-lite"/>
    </source>
</evidence>
<keyword evidence="2" id="KW-0812">Transmembrane</keyword>
<dbReference type="PANTHER" id="PTHR30203:SF33">
    <property type="entry name" value="BLR4455 PROTEIN"/>
    <property type="match status" value="1"/>
</dbReference>
<dbReference type="PANTHER" id="PTHR30203">
    <property type="entry name" value="OUTER MEMBRANE CATION EFFLUX PROTEIN"/>
    <property type="match status" value="1"/>
</dbReference>
<comment type="subcellular location">
    <subcellularLocation>
        <location evidence="2">Cell outer membrane</location>
        <topology evidence="2">Lipid-anchor</topology>
    </subcellularLocation>
</comment>
<accession>A0ABQ3A3S6</accession>
<proteinExistence type="inferred from homology"/>
<sequence length="518" mass="54292">MLLCRPAPPCQAIPLSSHLSDLKPIVLTGSARALALLIGLSLAGCAVGPDYHRPDAPPVDRYTAQPLPSATVSSKGADGDAQRFMQGRDVPTRWWTTFGNAELTRRVNMALSHSPSIASAQAALRQAQESANATRGGLFPSLDASAGGTREKQSAAQSGIPGGLGPFTVYNASVSVGYTLDLFGGVRRGIEAQLAQADYQRAQLDTTYLTLAANVVTASLQEASLREQLHATEQILDTQRKSLKIAQQQQQIGSKSLSDTLAVRTQLAATEATLPPLRAQLAATRNQLATYLGTTPAQLELSPLTLDAISLPQDIPVSLPSGLVEQRPDIRAASAQLHAASAGVGVATAAMLPQITLSGSAGSQALRAGDLFSAGTDAWSLGLGLTQPLFHGGELLHKKRAAQAGLDKAVADWQQTVLVAFQNVADSLQALEYDAQGLAAQAIAESAAAQQLELTRQQYQMGATGYINLLDAQRSYQQALIALIQARAARLGDTAALYAALGGGWRSDADMNVAKQNP</sequence>
<comment type="similarity">
    <text evidence="1 2">Belongs to the outer membrane factor (OMF) (TC 1.B.17) family.</text>
</comment>
<evidence type="ECO:0000313" key="4">
    <source>
        <dbReference type="EMBL" id="GGY31333.1"/>
    </source>
</evidence>
<dbReference type="Proteomes" id="UP000621898">
    <property type="component" value="Unassembled WGS sequence"/>
</dbReference>
<keyword evidence="5" id="KW-1185">Reference proteome</keyword>
<keyword evidence="2" id="KW-0472">Membrane</keyword>
<dbReference type="InterPro" id="IPR003423">
    <property type="entry name" value="OMP_efflux"/>
</dbReference>
<dbReference type="Pfam" id="PF02321">
    <property type="entry name" value="OEP"/>
    <property type="match status" value="2"/>
</dbReference>
<name>A0ABQ3A3S6_9GAMM</name>
<feature type="region of interest" description="Disordered" evidence="3">
    <location>
        <begin position="135"/>
        <end position="160"/>
    </location>
</feature>
<dbReference type="Gene3D" id="2.20.200.10">
    <property type="entry name" value="Outer membrane efflux proteins (OEP)"/>
    <property type="match status" value="1"/>
</dbReference>
<comment type="caution">
    <text evidence="4">The sequence shown here is derived from an EMBL/GenBank/DDBJ whole genome shotgun (WGS) entry which is preliminary data.</text>
</comment>
<dbReference type="SUPFAM" id="SSF56954">
    <property type="entry name" value="Outer membrane efflux proteins (OEP)"/>
    <property type="match status" value="1"/>
</dbReference>
<reference evidence="5" key="1">
    <citation type="journal article" date="2019" name="Int. J. Syst. Evol. Microbiol.">
        <title>The Global Catalogue of Microorganisms (GCM) 10K type strain sequencing project: providing services to taxonomists for standard genome sequencing and annotation.</title>
        <authorList>
            <consortium name="The Broad Institute Genomics Platform"/>
            <consortium name="The Broad Institute Genome Sequencing Center for Infectious Disease"/>
            <person name="Wu L."/>
            <person name="Ma J."/>
        </authorList>
    </citation>
    <scope>NUCLEOTIDE SEQUENCE [LARGE SCALE GENOMIC DNA]</scope>
    <source>
        <strain evidence="5">KCTC 22232</strain>
    </source>
</reference>
<dbReference type="EMBL" id="BMXT01000002">
    <property type="protein sequence ID" value="GGY31333.1"/>
    <property type="molecule type" value="Genomic_DNA"/>
</dbReference>
<evidence type="ECO:0000313" key="5">
    <source>
        <dbReference type="Proteomes" id="UP000621898"/>
    </source>
</evidence>
<dbReference type="NCBIfam" id="TIGR01845">
    <property type="entry name" value="outer_NodT"/>
    <property type="match status" value="1"/>
</dbReference>
<protein>
    <submittedName>
        <fullName evidence="4">Histidine kinase</fullName>
    </submittedName>
</protein>
<dbReference type="GO" id="GO:0016301">
    <property type="term" value="F:kinase activity"/>
    <property type="evidence" value="ECO:0007669"/>
    <property type="project" value="UniProtKB-KW"/>
</dbReference>
<evidence type="ECO:0000256" key="1">
    <source>
        <dbReference type="ARBA" id="ARBA00007613"/>
    </source>
</evidence>
<keyword evidence="4" id="KW-0418">Kinase</keyword>
<keyword evidence="4" id="KW-0808">Transferase</keyword>